<organism evidence="1 2">
    <name type="scientific">Popillia japonica</name>
    <name type="common">Japanese beetle</name>
    <dbReference type="NCBI Taxonomy" id="7064"/>
    <lineage>
        <taxon>Eukaryota</taxon>
        <taxon>Metazoa</taxon>
        <taxon>Ecdysozoa</taxon>
        <taxon>Arthropoda</taxon>
        <taxon>Hexapoda</taxon>
        <taxon>Insecta</taxon>
        <taxon>Pterygota</taxon>
        <taxon>Neoptera</taxon>
        <taxon>Endopterygota</taxon>
        <taxon>Coleoptera</taxon>
        <taxon>Polyphaga</taxon>
        <taxon>Scarabaeiformia</taxon>
        <taxon>Scarabaeidae</taxon>
        <taxon>Rutelinae</taxon>
        <taxon>Popillia</taxon>
    </lineage>
</organism>
<proteinExistence type="predicted"/>
<dbReference type="Proteomes" id="UP001458880">
    <property type="component" value="Unassembled WGS sequence"/>
</dbReference>
<reference evidence="1 2" key="1">
    <citation type="journal article" date="2024" name="BMC Genomics">
        <title>De novo assembly and annotation of Popillia japonica's genome with initial clues to its potential as an invasive pest.</title>
        <authorList>
            <person name="Cucini C."/>
            <person name="Boschi S."/>
            <person name="Funari R."/>
            <person name="Cardaioli E."/>
            <person name="Iannotti N."/>
            <person name="Marturano G."/>
            <person name="Paoli F."/>
            <person name="Bruttini M."/>
            <person name="Carapelli A."/>
            <person name="Frati F."/>
            <person name="Nardi F."/>
        </authorList>
    </citation>
    <scope>NUCLEOTIDE SEQUENCE [LARGE SCALE GENOMIC DNA]</scope>
    <source>
        <strain evidence="1">DMR45628</strain>
    </source>
</reference>
<keyword evidence="2" id="KW-1185">Reference proteome</keyword>
<sequence>MAEDIKSSFLDVISLMGETLTEGNIEYVRTNTETISSKGTRGENSRTLYVLPLEMDPGGVTDVRKLYESLEQLNKMAGGVTDVRKLYESLEQLNKMAETHEIGQIKVAVLGNIPNDYLRKCLEYIFRGSNKKIELVARTAEKTVTRWPRNIQNFEKVIIKSEGKNYADILKSVKNR</sequence>
<protein>
    <submittedName>
        <fullName evidence="1">Uncharacterized protein</fullName>
    </submittedName>
</protein>
<name>A0AAW1NLU7_POPJA</name>
<dbReference type="EMBL" id="JASPKY010000001">
    <property type="protein sequence ID" value="KAK9759296.1"/>
    <property type="molecule type" value="Genomic_DNA"/>
</dbReference>
<evidence type="ECO:0000313" key="2">
    <source>
        <dbReference type="Proteomes" id="UP001458880"/>
    </source>
</evidence>
<dbReference type="AlphaFoldDB" id="A0AAW1NLU7"/>
<comment type="caution">
    <text evidence="1">The sequence shown here is derived from an EMBL/GenBank/DDBJ whole genome shotgun (WGS) entry which is preliminary data.</text>
</comment>
<evidence type="ECO:0000313" key="1">
    <source>
        <dbReference type="EMBL" id="KAK9759296.1"/>
    </source>
</evidence>
<accession>A0AAW1NLU7</accession>
<gene>
    <name evidence="1" type="ORF">QE152_g149</name>
</gene>